<accession>A0A6A5XWJ4</accession>
<dbReference type="InterPro" id="IPR043171">
    <property type="entry name" value="Ap4A_phos1/2-like"/>
</dbReference>
<protein>
    <submittedName>
        <fullName evidence="3">Uncharacterized protein</fullName>
    </submittedName>
</protein>
<dbReference type="EMBL" id="ML978068">
    <property type="protein sequence ID" value="KAF2017010.1"/>
    <property type="molecule type" value="Genomic_DNA"/>
</dbReference>
<dbReference type="GO" id="GO:0005524">
    <property type="term" value="F:ATP binding"/>
    <property type="evidence" value="ECO:0007669"/>
    <property type="project" value="InterPro"/>
</dbReference>
<feature type="domain" description="ATP adenylyltransferase C-terminal" evidence="1">
    <location>
        <begin position="186"/>
        <end position="290"/>
    </location>
</feature>
<dbReference type="InterPro" id="IPR009163">
    <property type="entry name" value="Ap4A_phos1/2"/>
</dbReference>
<organism evidence="3 4">
    <name type="scientific">Aaosphaeria arxii CBS 175.79</name>
    <dbReference type="NCBI Taxonomy" id="1450172"/>
    <lineage>
        <taxon>Eukaryota</taxon>
        <taxon>Fungi</taxon>
        <taxon>Dikarya</taxon>
        <taxon>Ascomycota</taxon>
        <taxon>Pezizomycotina</taxon>
        <taxon>Dothideomycetes</taxon>
        <taxon>Pleosporomycetidae</taxon>
        <taxon>Pleosporales</taxon>
        <taxon>Pleosporales incertae sedis</taxon>
        <taxon>Aaosphaeria</taxon>
    </lineage>
</organism>
<name>A0A6A5XWJ4_9PLEO</name>
<dbReference type="Gene3D" id="3.30.428.70">
    <property type="match status" value="1"/>
</dbReference>
<keyword evidence="4" id="KW-1185">Reference proteome</keyword>
<evidence type="ECO:0000313" key="3">
    <source>
        <dbReference type="EMBL" id="KAF2017010.1"/>
    </source>
</evidence>
<dbReference type="GO" id="GO:0003877">
    <property type="term" value="F:ATP:ADP adenylyltransferase activity"/>
    <property type="evidence" value="ECO:0007669"/>
    <property type="project" value="InterPro"/>
</dbReference>
<dbReference type="AlphaFoldDB" id="A0A6A5XWJ4"/>
<gene>
    <name evidence="3" type="ORF">BU24DRAFT_420038</name>
</gene>
<dbReference type="InterPro" id="IPR019200">
    <property type="entry name" value="ATP_adenylylTrfase_C"/>
</dbReference>
<dbReference type="RefSeq" id="XP_033385349.1">
    <property type="nucleotide sequence ID" value="XM_033527375.1"/>
</dbReference>
<dbReference type="GO" id="GO:0009117">
    <property type="term" value="P:nucleotide metabolic process"/>
    <property type="evidence" value="ECO:0007669"/>
    <property type="project" value="InterPro"/>
</dbReference>
<dbReference type="InterPro" id="IPR036265">
    <property type="entry name" value="HIT-like_sf"/>
</dbReference>
<dbReference type="PANTHER" id="PTHR38420">
    <property type="entry name" value="AP-4-A PHOSPHORYLASE II"/>
    <property type="match status" value="1"/>
</dbReference>
<dbReference type="OrthoDB" id="10267950at2759"/>
<dbReference type="SUPFAM" id="SSF54197">
    <property type="entry name" value="HIT-like"/>
    <property type="match status" value="1"/>
</dbReference>
<dbReference type="InterPro" id="IPR045759">
    <property type="entry name" value="Ap4A_phos1/2_N"/>
</dbReference>
<dbReference type="GeneID" id="54284772"/>
<dbReference type="PANTHER" id="PTHR38420:SF1">
    <property type="entry name" value="PUTATIVE (AFU_ORTHOLOGUE AFUA_5G14690)-RELATED"/>
    <property type="match status" value="1"/>
</dbReference>
<evidence type="ECO:0000259" key="2">
    <source>
        <dbReference type="Pfam" id="PF19327"/>
    </source>
</evidence>
<dbReference type="Pfam" id="PF19327">
    <property type="entry name" value="Ap4A_phos_N"/>
    <property type="match status" value="1"/>
</dbReference>
<reference evidence="3" key="1">
    <citation type="journal article" date="2020" name="Stud. Mycol.">
        <title>101 Dothideomycetes genomes: a test case for predicting lifestyles and emergence of pathogens.</title>
        <authorList>
            <person name="Haridas S."/>
            <person name="Albert R."/>
            <person name="Binder M."/>
            <person name="Bloem J."/>
            <person name="Labutti K."/>
            <person name="Salamov A."/>
            <person name="Andreopoulos B."/>
            <person name="Baker S."/>
            <person name="Barry K."/>
            <person name="Bills G."/>
            <person name="Bluhm B."/>
            <person name="Cannon C."/>
            <person name="Castanera R."/>
            <person name="Culley D."/>
            <person name="Daum C."/>
            <person name="Ezra D."/>
            <person name="Gonzalez J."/>
            <person name="Henrissat B."/>
            <person name="Kuo A."/>
            <person name="Liang C."/>
            <person name="Lipzen A."/>
            <person name="Lutzoni F."/>
            <person name="Magnuson J."/>
            <person name="Mondo S."/>
            <person name="Nolan M."/>
            <person name="Ohm R."/>
            <person name="Pangilinan J."/>
            <person name="Park H.-J."/>
            <person name="Ramirez L."/>
            <person name="Alfaro M."/>
            <person name="Sun H."/>
            <person name="Tritt A."/>
            <person name="Yoshinaga Y."/>
            <person name="Zwiers L.-H."/>
            <person name="Turgeon B."/>
            <person name="Goodwin S."/>
            <person name="Spatafora J."/>
            <person name="Crous P."/>
            <person name="Grigoriev I."/>
        </authorList>
    </citation>
    <scope>NUCLEOTIDE SEQUENCE</scope>
    <source>
        <strain evidence="3">CBS 175.79</strain>
    </source>
</reference>
<dbReference type="Pfam" id="PF09830">
    <property type="entry name" value="ATP_transf"/>
    <property type="match status" value="1"/>
</dbReference>
<sequence>MGANPENIPLDEDHLLQEFEAQHEAGTVVYDTAQRLIPYTSGPKKFPLLFYVTTAFSKKPQLGGSEETKEEPVYPIPGSDIDVTGYTIADIDDHVLAWNKFAMFKAHMILLTHDGYRRQHAPLELDNVRALWKVLRNLEGEHEWYGFYNCGRDGGCSRLHKHMQVFPLHKKDGFRMFPDTGLDEDRVPFRYLLHRFDEVPDPDEIFNVYVELLTRARLLLGLGGADETSPCPHNVVLCKRWIVVVPRRMNRYEGLGVNAVGMMGMVGLSKEEYPAWLKVGPEKILVESGVAVDESSCFD</sequence>
<proteinExistence type="predicted"/>
<evidence type="ECO:0000313" key="4">
    <source>
        <dbReference type="Proteomes" id="UP000799778"/>
    </source>
</evidence>
<feature type="domain" description="Ap4A phosphorylase 1/2 N-terminal" evidence="2">
    <location>
        <begin position="87"/>
        <end position="172"/>
    </location>
</feature>
<dbReference type="Proteomes" id="UP000799778">
    <property type="component" value="Unassembled WGS sequence"/>
</dbReference>
<evidence type="ECO:0000259" key="1">
    <source>
        <dbReference type="Pfam" id="PF09830"/>
    </source>
</evidence>